<evidence type="ECO:0000256" key="1">
    <source>
        <dbReference type="ARBA" id="ARBA00022490"/>
    </source>
</evidence>
<keyword evidence="1 8" id="KW-0963">Cytoplasm</keyword>
<comment type="function">
    <text evidence="8">Transfers a GMP moiety from GTP to Mo-molybdopterin (Mo-MPT) cofactor (Moco or molybdenum cofactor) to form Mo-molybdopterin guanine dinucleotide (Mo-MGD) cofactor.</text>
</comment>
<sequence>MTPINDAIMGLILAGGLSRRMGGGDKGLSRLGEDTILDRIVARMRPQVEALFLNANGDPGRLAKLGLPILADTLPDFPGPLAGVLAGLDHAAQAGFAEVVVVPCDAPFLPADLVARLRGMAGGKGGAVTISGGRRHPTAALWPVHLRQALRTALVEEDQRRVETILRRQGFIEVEWPVEPFDPFMNVNDPEGLAQARALLERWPQA</sequence>
<evidence type="ECO:0000259" key="9">
    <source>
        <dbReference type="Pfam" id="PF12804"/>
    </source>
</evidence>
<evidence type="ECO:0000256" key="8">
    <source>
        <dbReference type="HAMAP-Rule" id="MF_00316"/>
    </source>
</evidence>
<feature type="binding site" evidence="8">
    <location>
        <position position="105"/>
    </location>
    <ligand>
        <name>Mg(2+)</name>
        <dbReference type="ChEBI" id="CHEBI:18420"/>
    </ligand>
</feature>
<dbReference type="CDD" id="cd02503">
    <property type="entry name" value="MobA"/>
    <property type="match status" value="1"/>
</dbReference>
<comment type="domain">
    <text evidence="8">The N-terminal domain determines nucleotide recognition and specific binding, while the C-terminal domain determines the specific binding to the target protein.</text>
</comment>
<evidence type="ECO:0000313" key="11">
    <source>
        <dbReference type="Proteomes" id="UP001156882"/>
    </source>
</evidence>
<feature type="binding site" evidence="8">
    <location>
        <position position="54"/>
    </location>
    <ligand>
        <name>GTP</name>
        <dbReference type="ChEBI" id="CHEBI:37565"/>
    </ligand>
</feature>
<comment type="subunit">
    <text evidence="8">Monomer.</text>
</comment>
<evidence type="ECO:0000256" key="6">
    <source>
        <dbReference type="ARBA" id="ARBA00023134"/>
    </source>
</evidence>
<evidence type="ECO:0000256" key="7">
    <source>
        <dbReference type="ARBA" id="ARBA00023150"/>
    </source>
</evidence>
<feature type="binding site" evidence="8">
    <location>
        <position position="26"/>
    </location>
    <ligand>
        <name>GTP</name>
        <dbReference type="ChEBI" id="CHEBI:37565"/>
    </ligand>
</feature>
<dbReference type="Gene3D" id="3.90.550.10">
    <property type="entry name" value="Spore Coat Polysaccharide Biosynthesis Protein SpsA, Chain A"/>
    <property type="match status" value="1"/>
</dbReference>
<evidence type="ECO:0000256" key="2">
    <source>
        <dbReference type="ARBA" id="ARBA00022679"/>
    </source>
</evidence>
<dbReference type="InterPro" id="IPR013482">
    <property type="entry name" value="Molybde_CF_guanTrfase"/>
</dbReference>
<keyword evidence="4 8" id="KW-0547">Nucleotide-binding</keyword>
<feature type="binding site" evidence="8">
    <location>
        <position position="72"/>
    </location>
    <ligand>
        <name>GTP</name>
        <dbReference type="ChEBI" id="CHEBI:37565"/>
    </ligand>
</feature>
<dbReference type="RefSeq" id="WP_284316850.1">
    <property type="nucleotide sequence ID" value="NZ_BSPC01000090.1"/>
</dbReference>
<dbReference type="NCBIfam" id="TIGR02665">
    <property type="entry name" value="molyb_mobA"/>
    <property type="match status" value="1"/>
</dbReference>
<comment type="cofactor">
    <cofactor evidence="8">
        <name>Mg(2+)</name>
        <dbReference type="ChEBI" id="CHEBI:18420"/>
    </cofactor>
</comment>
<feature type="binding site" evidence="8">
    <location>
        <position position="105"/>
    </location>
    <ligand>
        <name>GTP</name>
        <dbReference type="ChEBI" id="CHEBI:37565"/>
    </ligand>
</feature>
<comment type="catalytic activity">
    <reaction evidence="8">
        <text>Mo-molybdopterin + GTP + H(+) = Mo-molybdopterin guanine dinucleotide + diphosphate</text>
        <dbReference type="Rhea" id="RHEA:34243"/>
        <dbReference type="ChEBI" id="CHEBI:15378"/>
        <dbReference type="ChEBI" id="CHEBI:33019"/>
        <dbReference type="ChEBI" id="CHEBI:37565"/>
        <dbReference type="ChEBI" id="CHEBI:71302"/>
        <dbReference type="ChEBI" id="CHEBI:71310"/>
        <dbReference type="EC" id="2.7.7.77"/>
    </reaction>
</comment>
<dbReference type="PANTHER" id="PTHR19136">
    <property type="entry name" value="MOLYBDENUM COFACTOR GUANYLYLTRANSFERASE"/>
    <property type="match status" value="1"/>
</dbReference>
<evidence type="ECO:0000256" key="5">
    <source>
        <dbReference type="ARBA" id="ARBA00022842"/>
    </source>
</evidence>
<comment type="similarity">
    <text evidence="8">Belongs to the MobA family.</text>
</comment>
<keyword evidence="6 8" id="KW-0342">GTP-binding</keyword>
<dbReference type="Proteomes" id="UP001156882">
    <property type="component" value="Unassembled WGS sequence"/>
</dbReference>
<proteinExistence type="inferred from homology"/>
<dbReference type="SUPFAM" id="SSF53448">
    <property type="entry name" value="Nucleotide-diphospho-sugar transferases"/>
    <property type="match status" value="1"/>
</dbReference>
<keyword evidence="5 8" id="KW-0460">Magnesium</keyword>
<dbReference type="EC" id="2.7.7.77" evidence="8"/>
<protein>
    <recommendedName>
        <fullName evidence="8">Molybdenum cofactor guanylyltransferase</fullName>
        <shortName evidence="8">MoCo guanylyltransferase</shortName>
        <ecNumber evidence="8">2.7.7.77</ecNumber>
    </recommendedName>
    <alternativeName>
        <fullName evidence="8">GTP:molybdopterin guanylyltransferase</fullName>
    </alternativeName>
    <alternativeName>
        <fullName evidence="8">Mo-MPT guanylyltransferase</fullName>
    </alternativeName>
    <alternativeName>
        <fullName evidence="8">Molybdopterin guanylyltransferase</fullName>
    </alternativeName>
    <alternativeName>
        <fullName evidence="8">Molybdopterin-guanine dinucleotide synthase</fullName>
        <shortName evidence="8">MGD synthase</shortName>
    </alternativeName>
</protein>
<comment type="subcellular location">
    <subcellularLocation>
        <location evidence="8">Cytoplasm</location>
    </subcellularLocation>
</comment>
<name>A0ABQ6CW78_9HYPH</name>
<comment type="caution">
    <text evidence="10">The sequence shown here is derived from an EMBL/GenBank/DDBJ whole genome shotgun (WGS) entry which is preliminary data.</text>
</comment>
<dbReference type="InterPro" id="IPR025877">
    <property type="entry name" value="MobA-like_NTP_Trfase"/>
</dbReference>
<evidence type="ECO:0000313" key="10">
    <source>
        <dbReference type="EMBL" id="GLS23929.1"/>
    </source>
</evidence>
<keyword evidence="11" id="KW-1185">Reference proteome</keyword>
<evidence type="ECO:0000256" key="4">
    <source>
        <dbReference type="ARBA" id="ARBA00022741"/>
    </source>
</evidence>
<feature type="domain" description="MobA-like NTP transferase" evidence="9">
    <location>
        <begin position="10"/>
        <end position="162"/>
    </location>
</feature>
<dbReference type="InterPro" id="IPR029044">
    <property type="entry name" value="Nucleotide-diphossugar_trans"/>
</dbReference>
<feature type="binding site" evidence="8">
    <location>
        <begin position="13"/>
        <end position="15"/>
    </location>
    <ligand>
        <name>GTP</name>
        <dbReference type="ChEBI" id="CHEBI:37565"/>
    </ligand>
</feature>
<organism evidence="10 11">
    <name type="scientific">Labrys miyagiensis</name>
    <dbReference type="NCBI Taxonomy" id="346912"/>
    <lineage>
        <taxon>Bacteria</taxon>
        <taxon>Pseudomonadati</taxon>
        <taxon>Pseudomonadota</taxon>
        <taxon>Alphaproteobacteria</taxon>
        <taxon>Hyphomicrobiales</taxon>
        <taxon>Xanthobacteraceae</taxon>
        <taxon>Labrys</taxon>
    </lineage>
</organism>
<dbReference type="GO" id="GO:0016779">
    <property type="term" value="F:nucleotidyltransferase activity"/>
    <property type="evidence" value="ECO:0007669"/>
    <property type="project" value="UniProtKB-KW"/>
</dbReference>
<reference evidence="11" key="1">
    <citation type="journal article" date="2019" name="Int. J. Syst. Evol. Microbiol.">
        <title>The Global Catalogue of Microorganisms (GCM) 10K type strain sequencing project: providing services to taxonomists for standard genome sequencing and annotation.</title>
        <authorList>
            <consortium name="The Broad Institute Genomics Platform"/>
            <consortium name="The Broad Institute Genome Sequencing Center for Infectious Disease"/>
            <person name="Wu L."/>
            <person name="Ma J."/>
        </authorList>
    </citation>
    <scope>NUCLEOTIDE SEQUENCE [LARGE SCALE GENOMIC DNA]</scope>
    <source>
        <strain evidence="11">NBRC 101365</strain>
    </source>
</reference>
<keyword evidence="10" id="KW-0548">Nucleotidyltransferase</keyword>
<evidence type="ECO:0000256" key="3">
    <source>
        <dbReference type="ARBA" id="ARBA00022723"/>
    </source>
</evidence>
<dbReference type="Pfam" id="PF12804">
    <property type="entry name" value="NTP_transf_3"/>
    <property type="match status" value="1"/>
</dbReference>
<gene>
    <name evidence="8 10" type="primary">mobA</name>
    <name evidence="10" type="ORF">GCM10007874_69500</name>
</gene>
<accession>A0ABQ6CW78</accession>
<keyword evidence="3 8" id="KW-0479">Metal-binding</keyword>
<dbReference type="EMBL" id="BSPC01000090">
    <property type="protein sequence ID" value="GLS23929.1"/>
    <property type="molecule type" value="Genomic_DNA"/>
</dbReference>
<keyword evidence="7 8" id="KW-0501">Molybdenum cofactor biosynthesis</keyword>
<dbReference type="PANTHER" id="PTHR19136:SF81">
    <property type="entry name" value="MOLYBDENUM COFACTOR GUANYLYLTRANSFERASE"/>
    <property type="match status" value="1"/>
</dbReference>
<dbReference type="HAMAP" id="MF_00316">
    <property type="entry name" value="MobA"/>
    <property type="match status" value="1"/>
</dbReference>
<keyword evidence="2 8" id="KW-0808">Transferase</keyword>